<proteinExistence type="predicted"/>
<dbReference type="OrthoDB" id="360187at2"/>
<dbReference type="RefSeq" id="WP_115481927.1">
    <property type="nucleotide sequence ID" value="NZ_QRCT01000025.1"/>
</dbReference>
<evidence type="ECO:0000313" key="3">
    <source>
        <dbReference type="Proteomes" id="UP000255036"/>
    </source>
</evidence>
<accession>A0A371AVC8</accession>
<evidence type="ECO:0000313" key="2">
    <source>
        <dbReference type="EMBL" id="RDU23499.1"/>
    </source>
</evidence>
<gene>
    <name evidence="2" type="ORF">DWV06_09385</name>
</gene>
<dbReference type="SUPFAM" id="SSF109604">
    <property type="entry name" value="HD-domain/PDEase-like"/>
    <property type="match status" value="1"/>
</dbReference>
<name>A0A371AVC8_9FIRM</name>
<dbReference type="Gene3D" id="1.10.3210.10">
    <property type="entry name" value="Hypothetical protein af1432"/>
    <property type="match status" value="1"/>
</dbReference>
<dbReference type="AlphaFoldDB" id="A0A371AVC8"/>
<dbReference type="InterPro" id="IPR006674">
    <property type="entry name" value="HD_domain"/>
</dbReference>
<evidence type="ECO:0000259" key="1">
    <source>
        <dbReference type="Pfam" id="PF01966"/>
    </source>
</evidence>
<protein>
    <submittedName>
        <fullName evidence="2">HD domain-containing protein</fullName>
    </submittedName>
</protein>
<organism evidence="2 3">
    <name type="scientific">Anaerosacchariphilus polymeriproducens</name>
    <dbReference type="NCBI Taxonomy" id="1812858"/>
    <lineage>
        <taxon>Bacteria</taxon>
        <taxon>Bacillati</taxon>
        <taxon>Bacillota</taxon>
        <taxon>Clostridia</taxon>
        <taxon>Lachnospirales</taxon>
        <taxon>Lachnospiraceae</taxon>
        <taxon>Anaerosacchariphilus</taxon>
    </lineage>
</organism>
<feature type="domain" description="HD" evidence="1">
    <location>
        <begin position="48"/>
        <end position="127"/>
    </location>
</feature>
<comment type="caution">
    <text evidence="2">The sequence shown here is derived from an EMBL/GenBank/DDBJ whole genome shotgun (WGS) entry which is preliminary data.</text>
</comment>
<dbReference type="Proteomes" id="UP000255036">
    <property type="component" value="Unassembled WGS sequence"/>
</dbReference>
<sequence length="174" mass="20729">MRKIIAYKAKQKKRSINQEFFEVIKDMYEHPAVQEMKKYNHHCDTDCLQHCLNVAYYNYQICKFLGLNAKAAARAAMVHDLFLYDWHKHASETGDRFHALTHPKVALRNAKKYFKLTPLEQEIILNHMWPVTFYRSPKSWESFITTCTDKVCGLCEFTTFYSYKVFPVRPFSQR</sequence>
<dbReference type="EMBL" id="QRCT01000025">
    <property type="protein sequence ID" value="RDU23499.1"/>
    <property type="molecule type" value="Genomic_DNA"/>
</dbReference>
<dbReference type="Pfam" id="PF01966">
    <property type="entry name" value="HD"/>
    <property type="match status" value="1"/>
</dbReference>
<reference evidence="2 3" key="1">
    <citation type="submission" date="2018-07" db="EMBL/GenBank/DDBJ databases">
        <title>Anaerosacharophilus polymeroproducens gen. nov. sp. nov., an anaerobic bacterium isolated from salt field.</title>
        <authorList>
            <person name="Kim W."/>
            <person name="Yang S.-H."/>
            <person name="Oh J."/>
            <person name="Lee J.-H."/>
            <person name="Kwon K.K."/>
        </authorList>
    </citation>
    <scope>NUCLEOTIDE SEQUENCE [LARGE SCALE GENOMIC DNA]</scope>
    <source>
        <strain evidence="2 3">MCWD5</strain>
    </source>
</reference>
<keyword evidence="3" id="KW-1185">Reference proteome</keyword>